<reference evidence="1 2" key="1">
    <citation type="submission" date="2019-03" db="EMBL/GenBank/DDBJ databases">
        <title>First draft genome of Liparis tanakae, snailfish: a comprehensive survey of snailfish specific genes.</title>
        <authorList>
            <person name="Kim W."/>
            <person name="Song I."/>
            <person name="Jeong J.-H."/>
            <person name="Kim D."/>
            <person name="Kim S."/>
            <person name="Ryu S."/>
            <person name="Song J.Y."/>
            <person name="Lee S.K."/>
        </authorList>
    </citation>
    <scope>NUCLEOTIDE SEQUENCE [LARGE SCALE GENOMIC DNA]</scope>
    <source>
        <tissue evidence="1">Muscle</tissue>
    </source>
</reference>
<keyword evidence="2" id="KW-1185">Reference proteome</keyword>
<dbReference type="AlphaFoldDB" id="A0A4Z2FFP0"/>
<comment type="caution">
    <text evidence="1">The sequence shown here is derived from an EMBL/GenBank/DDBJ whole genome shotgun (WGS) entry which is preliminary data.</text>
</comment>
<dbReference type="EMBL" id="SRLO01001256">
    <property type="protein sequence ID" value="TNN39715.1"/>
    <property type="molecule type" value="Genomic_DNA"/>
</dbReference>
<dbReference type="Proteomes" id="UP000314294">
    <property type="component" value="Unassembled WGS sequence"/>
</dbReference>
<proteinExistence type="predicted"/>
<evidence type="ECO:0000313" key="2">
    <source>
        <dbReference type="Proteomes" id="UP000314294"/>
    </source>
</evidence>
<accession>A0A4Z2FFP0</accession>
<protein>
    <submittedName>
        <fullName evidence="1">Uncharacterized protein</fullName>
    </submittedName>
</protein>
<evidence type="ECO:0000313" key="1">
    <source>
        <dbReference type="EMBL" id="TNN39715.1"/>
    </source>
</evidence>
<name>A0A4Z2FFP0_9TELE</name>
<organism evidence="1 2">
    <name type="scientific">Liparis tanakae</name>
    <name type="common">Tanaka's snailfish</name>
    <dbReference type="NCBI Taxonomy" id="230148"/>
    <lineage>
        <taxon>Eukaryota</taxon>
        <taxon>Metazoa</taxon>
        <taxon>Chordata</taxon>
        <taxon>Craniata</taxon>
        <taxon>Vertebrata</taxon>
        <taxon>Euteleostomi</taxon>
        <taxon>Actinopterygii</taxon>
        <taxon>Neopterygii</taxon>
        <taxon>Teleostei</taxon>
        <taxon>Neoteleostei</taxon>
        <taxon>Acanthomorphata</taxon>
        <taxon>Eupercaria</taxon>
        <taxon>Perciformes</taxon>
        <taxon>Cottioidei</taxon>
        <taxon>Cottales</taxon>
        <taxon>Liparidae</taxon>
        <taxon>Liparis</taxon>
    </lineage>
</organism>
<gene>
    <name evidence="1" type="ORF">EYF80_050121</name>
</gene>
<sequence length="111" mass="12067">MAQQGLKKSTPACHPAAVSASPLGAHGHRSTVPQPFIFAVFIRTVMKTSSFLNLTSLGELHEGLRGDFLFLLSRSLPAAALIRISDRFALAFLRPPARLLFPVGRRVCGVW</sequence>